<evidence type="ECO:0000256" key="6">
    <source>
        <dbReference type="SAM" id="Coils"/>
    </source>
</evidence>
<dbReference type="GO" id="GO:0005681">
    <property type="term" value="C:spliceosomal complex"/>
    <property type="evidence" value="ECO:0007669"/>
    <property type="project" value="UniProtKB-KW"/>
</dbReference>
<dbReference type="EMBL" id="CP119878">
    <property type="protein sequence ID" value="WFD34238.1"/>
    <property type="molecule type" value="Genomic_DNA"/>
</dbReference>
<dbReference type="Proteomes" id="UP001219933">
    <property type="component" value="Chromosome 2"/>
</dbReference>
<evidence type="ECO:0000256" key="2">
    <source>
        <dbReference type="ARBA" id="ARBA00022664"/>
    </source>
</evidence>
<evidence type="ECO:0008006" key="9">
    <source>
        <dbReference type="Google" id="ProtNLM"/>
    </source>
</evidence>
<evidence type="ECO:0000313" key="7">
    <source>
        <dbReference type="EMBL" id="WFD34238.1"/>
    </source>
</evidence>
<dbReference type="AlphaFoldDB" id="A0AAF0EX21"/>
<evidence type="ECO:0000256" key="5">
    <source>
        <dbReference type="ARBA" id="ARBA00023242"/>
    </source>
</evidence>
<comment type="subcellular location">
    <subcellularLocation>
        <location evidence="1">Nucleus</location>
    </subcellularLocation>
</comment>
<reference evidence="7" key="1">
    <citation type="submission" date="2023-03" db="EMBL/GenBank/DDBJ databases">
        <title>Mating type loci evolution in Malassezia.</title>
        <authorList>
            <person name="Coelho M.A."/>
        </authorList>
    </citation>
    <scope>NUCLEOTIDE SEQUENCE</scope>
    <source>
        <strain evidence="7">CBS 11721</strain>
    </source>
</reference>
<organism evidence="7 8">
    <name type="scientific">Malassezia cuniculi</name>
    <dbReference type="NCBI Taxonomy" id="948313"/>
    <lineage>
        <taxon>Eukaryota</taxon>
        <taxon>Fungi</taxon>
        <taxon>Dikarya</taxon>
        <taxon>Basidiomycota</taxon>
        <taxon>Ustilaginomycotina</taxon>
        <taxon>Malasseziomycetes</taxon>
        <taxon>Malasseziales</taxon>
        <taxon>Malasseziaceae</taxon>
        <taxon>Malassezia</taxon>
    </lineage>
</organism>
<dbReference type="GO" id="GO:0006397">
    <property type="term" value="P:mRNA processing"/>
    <property type="evidence" value="ECO:0007669"/>
    <property type="project" value="UniProtKB-KW"/>
</dbReference>
<dbReference type="GO" id="GO:0008380">
    <property type="term" value="P:RNA splicing"/>
    <property type="evidence" value="ECO:0007669"/>
    <property type="project" value="UniProtKB-KW"/>
</dbReference>
<evidence type="ECO:0000256" key="3">
    <source>
        <dbReference type="ARBA" id="ARBA00022728"/>
    </source>
</evidence>
<protein>
    <recommendedName>
        <fullName evidence="9">Pre-mRNA-splicing factor SPF27</fullName>
    </recommendedName>
</protein>
<name>A0AAF0EX21_9BASI</name>
<accession>A0AAF0EX21</accession>
<sequence length="139" mass="15658">MSALSYTDALAYYDCDIDLKHGVRAAVEQEIEAEKKNIQPRDYLPPEHVPFSQEAMAAVEQREADEITEETDRLNRARRDAQLRVGERLTMLQNRWAALVSKNLSLSAANITAHADIDVLNARKLELEAELVRLDANGP</sequence>
<keyword evidence="4" id="KW-0508">mRNA splicing</keyword>
<proteinExistence type="predicted"/>
<feature type="coiled-coil region" evidence="6">
    <location>
        <begin position="57"/>
        <end position="84"/>
    </location>
</feature>
<keyword evidence="2" id="KW-0507">mRNA processing</keyword>
<evidence type="ECO:0000256" key="1">
    <source>
        <dbReference type="ARBA" id="ARBA00004123"/>
    </source>
</evidence>
<keyword evidence="8" id="KW-1185">Reference proteome</keyword>
<keyword evidence="3" id="KW-0747">Spliceosome</keyword>
<evidence type="ECO:0000313" key="8">
    <source>
        <dbReference type="Proteomes" id="UP001219933"/>
    </source>
</evidence>
<evidence type="ECO:0000256" key="4">
    <source>
        <dbReference type="ARBA" id="ARBA00023187"/>
    </source>
</evidence>
<keyword evidence="6" id="KW-0175">Coiled coil</keyword>
<keyword evidence="5" id="KW-0539">Nucleus</keyword>
<dbReference type="Pfam" id="PF05700">
    <property type="entry name" value="BCAS2"/>
    <property type="match status" value="1"/>
</dbReference>
<gene>
    <name evidence="7" type="ORF">MCUN1_001075</name>
</gene>
<dbReference type="InterPro" id="IPR008409">
    <property type="entry name" value="SPF27"/>
</dbReference>